<dbReference type="KEGG" id="lsl:LSL_1761"/>
<dbReference type="RefSeq" id="WP_011476567.1">
    <property type="nucleotide sequence ID" value="NC_007930.1"/>
</dbReference>
<evidence type="ECO:0000313" key="1">
    <source>
        <dbReference type="EMBL" id="ABE00566.1"/>
    </source>
</evidence>
<keyword evidence="1" id="KW-0614">Plasmid</keyword>
<protein>
    <submittedName>
        <fullName evidence="1">Uncharacterized protein</fullName>
    </submittedName>
</protein>
<sequence>MKIYTLTDEKRRKILSKLKYNQIQTLSDFTMYKVKSEMITKDFVIANNWKLADIREDAFWNLRSMDNNQGKNIPKLKCECGKKLRYQYILRSSSGKELKLGVTHFAQHAGIP</sequence>
<gene>
    <name evidence="1" type="ordered locus">LSL_1761</name>
</gene>
<dbReference type="HOGENOM" id="CLU_2142732_0_0_9"/>
<name>Q1WRD2_LIGS1</name>
<geneLocation type="plasmid" evidence="1 2">
    <name>pMP118</name>
</geneLocation>
<organism evidence="1 2">
    <name type="scientific">Ligilactobacillus salivarius (strain UCC118)</name>
    <name type="common">Lactobacillus salivarius</name>
    <dbReference type="NCBI Taxonomy" id="362948"/>
    <lineage>
        <taxon>Bacteria</taxon>
        <taxon>Bacillati</taxon>
        <taxon>Bacillota</taxon>
        <taxon>Bacilli</taxon>
        <taxon>Lactobacillales</taxon>
        <taxon>Lactobacillaceae</taxon>
        <taxon>Ligilactobacillus</taxon>
    </lineage>
</organism>
<evidence type="ECO:0000313" key="2">
    <source>
        <dbReference type="Proteomes" id="UP000006559"/>
    </source>
</evidence>
<accession>Q1WRD2</accession>
<proteinExistence type="predicted"/>
<reference evidence="1 2" key="1">
    <citation type="journal article" date="2006" name="Proc. Natl. Acad. Sci. U.S.A.">
        <title>Multireplicon genome architecture of Lactobacillus salivarius.</title>
        <authorList>
            <person name="Claesson M.J."/>
            <person name="Li Y."/>
            <person name="Leahy S."/>
            <person name="Canchaya C."/>
            <person name="van Pijkeren J.P."/>
            <person name="Cerdeno-Tarraga A.M."/>
            <person name="Parkhill J."/>
            <person name="Flynn S."/>
            <person name="O'Sullivan G.C."/>
            <person name="Collins J.K."/>
            <person name="Higgins D."/>
            <person name="Shanahan F."/>
            <person name="Fitzgerald G.F."/>
            <person name="van Sinderen D."/>
            <person name="O'Toole P.W."/>
        </authorList>
    </citation>
    <scope>NUCLEOTIDE SEQUENCE [LARGE SCALE GENOMIC DNA]</scope>
    <source>
        <strain evidence="1 2">UCC118</strain>
    </source>
</reference>
<keyword evidence="2" id="KW-1185">Reference proteome</keyword>
<dbReference type="AlphaFoldDB" id="Q1WRD2"/>
<dbReference type="EMBL" id="CP000234">
    <property type="protein sequence ID" value="ABE00566.1"/>
    <property type="molecule type" value="Genomic_DNA"/>
</dbReference>
<dbReference type="Proteomes" id="UP000006559">
    <property type="component" value="Plasmid pMP118"/>
</dbReference>
<dbReference type="OrthoDB" id="2183421at2"/>
<dbReference type="PATRIC" id="fig|362948.14.peg.1876"/>